<keyword evidence="8" id="KW-1133">Transmembrane helix</keyword>
<dbReference type="InterPro" id="IPR003599">
    <property type="entry name" value="Ig_sub"/>
</dbReference>
<keyword evidence="4 8" id="KW-0472">Membrane</keyword>
<keyword evidence="6" id="KW-0325">Glycoprotein</keyword>
<dbReference type="PROSITE" id="PS50835">
    <property type="entry name" value="IG_LIKE"/>
    <property type="match status" value="2"/>
</dbReference>
<accession>A0AAJ7TPH6</accession>
<organism evidence="10 11">
    <name type="scientific">Petromyzon marinus</name>
    <name type="common">Sea lamprey</name>
    <dbReference type="NCBI Taxonomy" id="7757"/>
    <lineage>
        <taxon>Eukaryota</taxon>
        <taxon>Metazoa</taxon>
        <taxon>Chordata</taxon>
        <taxon>Craniata</taxon>
        <taxon>Vertebrata</taxon>
        <taxon>Cyclostomata</taxon>
        <taxon>Hyperoartia</taxon>
        <taxon>Petromyzontiformes</taxon>
        <taxon>Petromyzontidae</taxon>
        <taxon>Petromyzon</taxon>
    </lineage>
</organism>
<name>A0AAJ7TPH6_PETMA</name>
<dbReference type="PANTHER" id="PTHR23277:SF108">
    <property type="entry name" value="FASCICLIN-3"/>
    <property type="match status" value="1"/>
</dbReference>
<dbReference type="Gene3D" id="2.60.40.10">
    <property type="entry name" value="Immunoglobulins"/>
    <property type="match status" value="2"/>
</dbReference>
<keyword evidence="8" id="KW-0812">Transmembrane</keyword>
<dbReference type="GO" id="GO:0007156">
    <property type="term" value="P:homophilic cell adhesion via plasma membrane adhesion molecules"/>
    <property type="evidence" value="ECO:0007669"/>
    <property type="project" value="TreeGrafter"/>
</dbReference>
<gene>
    <name evidence="11" type="primary">LOC116948223</name>
</gene>
<comment type="subcellular location">
    <subcellularLocation>
        <location evidence="1">Membrane</location>
    </subcellularLocation>
</comment>
<evidence type="ECO:0000313" key="11">
    <source>
        <dbReference type="RefSeq" id="XP_032820606.1"/>
    </source>
</evidence>
<evidence type="ECO:0000256" key="3">
    <source>
        <dbReference type="ARBA" id="ARBA00022737"/>
    </source>
</evidence>
<evidence type="ECO:0000256" key="7">
    <source>
        <dbReference type="ARBA" id="ARBA00023319"/>
    </source>
</evidence>
<dbReference type="SUPFAM" id="SSF48726">
    <property type="entry name" value="Immunoglobulin"/>
    <property type="match status" value="2"/>
</dbReference>
<keyword evidence="2" id="KW-0732">Signal</keyword>
<evidence type="ECO:0000256" key="1">
    <source>
        <dbReference type="ARBA" id="ARBA00004370"/>
    </source>
</evidence>
<reference evidence="11" key="1">
    <citation type="submission" date="2025-08" db="UniProtKB">
        <authorList>
            <consortium name="RefSeq"/>
        </authorList>
    </citation>
    <scope>IDENTIFICATION</scope>
    <source>
        <tissue evidence="11">Sperm</tissue>
    </source>
</reference>
<dbReference type="Proteomes" id="UP001318040">
    <property type="component" value="Chromosome 32"/>
</dbReference>
<feature type="transmembrane region" description="Helical" evidence="8">
    <location>
        <begin position="256"/>
        <end position="279"/>
    </location>
</feature>
<dbReference type="RefSeq" id="XP_032820606.1">
    <property type="nucleotide sequence ID" value="XM_032964715.1"/>
</dbReference>
<evidence type="ECO:0000259" key="9">
    <source>
        <dbReference type="PROSITE" id="PS50835"/>
    </source>
</evidence>
<dbReference type="InterPro" id="IPR051427">
    <property type="entry name" value="Nectin/Nectin-like"/>
</dbReference>
<dbReference type="InterPro" id="IPR036179">
    <property type="entry name" value="Ig-like_dom_sf"/>
</dbReference>
<evidence type="ECO:0000256" key="4">
    <source>
        <dbReference type="ARBA" id="ARBA00023136"/>
    </source>
</evidence>
<keyword evidence="3" id="KW-0677">Repeat</keyword>
<dbReference type="AlphaFoldDB" id="A0AAJ7TPH6"/>
<dbReference type="PANTHER" id="PTHR23277">
    <property type="entry name" value="NECTIN-RELATED"/>
    <property type="match status" value="1"/>
</dbReference>
<evidence type="ECO:0000256" key="8">
    <source>
        <dbReference type="SAM" id="Phobius"/>
    </source>
</evidence>
<dbReference type="Pfam" id="PF00047">
    <property type="entry name" value="ig"/>
    <property type="match status" value="1"/>
</dbReference>
<dbReference type="SMART" id="SM00409">
    <property type="entry name" value="IG"/>
    <property type="match status" value="2"/>
</dbReference>
<dbReference type="GO" id="GO:0007157">
    <property type="term" value="P:heterophilic cell-cell adhesion via plasma membrane cell adhesion molecules"/>
    <property type="evidence" value="ECO:0007669"/>
    <property type="project" value="TreeGrafter"/>
</dbReference>
<sequence>MNATRSAVRRGGVELMAAMMAVVMTVMMTLGSHFFVQLLLLLVNTASAQQQHLWVRPGDKATLPCGGGLGEGSPFLTQWRRQSADGSWSVIAARSSGDSTPPPSWFSWGEGGSMELLAVEAARDSGSYLCFVLSRADSIPGEAALSLSVFEYPTSPSCAALKPEDGEEVAAVMEVTLECRGSTGTPPVSYSWQRTDGGEQPYICKSGSSVCERSVSPADRNSTYMCTARNPVGAEFCHVMVHAASRPEKHIERSTFTIVVTILAFLLMLAIVLAVTLWWRGGQAGKC</sequence>
<dbReference type="InterPro" id="IPR013783">
    <property type="entry name" value="Ig-like_fold"/>
</dbReference>
<dbReference type="GO" id="GO:0005912">
    <property type="term" value="C:adherens junction"/>
    <property type="evidence" value="ECO:0007669"/>
    <property type="project" value="TreeGrafter"/>
</dbReference>
<keyword evidence="7" id="KW-0393">Immunoglobulin domain</keyword>
<feature type="domain" description="Ig-like" evidence="9">
    <location>
        <begin position="55"/>
        <end position="146"/>
    </location>
</feature>
<proteinExistence type="predicted"/>
<evidence type="ECO:0000256" key="5">
    <source>
        <dbReference type="ARBA" id="ARBA00023157"/>
    </source>
</evidence>
<dbReference type="GO" id="GO:0016020">
    <property type="term" value="C:membrane"/>
    <property type="evidence" value="ECO:0007669"/>
    <property type="project" value="UniProtKB-SubCell"/>
</dbReference>
<evidence type="ECO:0000256" key="6">
    <source>
        <dbReference type="ARBA" id="ARBA00023180"/>
    </source>
</evidence>
<dbReference type="KEGG" id="pmrn:116948223"/>
<evidence type="ECO:0000313" key="10">
    <source>
        <dbReference type="Proteomes" id="UP001318040"/>
    </source>
</evidence>
<protein>
    <submittedName>
        <fullName evidence="11">Basement membrane-specific heparan sulfate proteoglycan core protein-like</fullName>
    </submittedName>
</protein>
<dbReference type="InterPro" id="IPR013151">
    <property type="entry name" value="Immunoglobulin_dom"/>
</dbReference>
<keyword evidence="10" id="KW-1185">Reference proteome</keyword>
<evidence type="ECO:0000256" key="2">
    <source>
        <dbReference type="ARBA" id="ARBA00022729"/>
    </source>
</evidence>
<dbReference type="InterPro" id="IPR007110">
    <property type="entry name" value="Ig-like_dom"/>
</dbReference>
<keyword evidence="5" id="KW-1015">Disulfide bond</keyword>
<feature type="domain" description="Ig-like" evidence="9">
    <location>
        <begin position="156"/>
        <end position="252"/>
    </location>
</feature>